<evidence type="ECO:0000256" key="1">
    <source>
        <dbReference type="ARBA" id="ARBA00001698"/>
    </source>
</evidence>
<dbReference type="EMBL" id="CP037899">
    <property type="protein sequence ID" value="QDQ41275.1"/>
    <property type="molecule type" value="Genomic_DNA"/>
</dbReference>
<organism evidence="26 28">
    <name type="scientific">Methylacidiphilum kamchatkense Kam1</name>
    <dbReference type="NCBI Taxonomy" id="1202785"/>
    <lineage>
        <taxon>Bacteria</taxon>
        <taxon>Pseudomonadati</taxon>
        <taxon>Verrucomicrobiota</taxon>
        <taxon>Methylacidiphilae</taxon>
        <taxon>Methylacidiphilales</taxon>
        <taxon>Methylacidiphilaceae</taxon>
        <taxon>Methylacidiphilum (ex Ratnadevi et al. 2023)</taxon>
    </lineage>
</organism>
<dbReference type="OrthoDB" id="9799199at2"/>
<gene>
    <name evidence="25" type="ORF">A946_06700</name>
    <name evidence="26" type="ORF">kam1_12</name>
</gene>
<evidence type="ECO:0000256" key="22">
    <source>
        <dbReference type="ARBA" id="ARBA00032743"/>
    </source>
</evidence>
<keyword evidence="9" id="KW-0444">Lipid biosynthesis</keyword>
<keyword evidence="8" id="KW-1003">Cell membrane</keyword>
<evidence type="ECO:0000313" key="25">
    <source>
        <dbReference type="EMBL" id="KIE58563.1"/>
    </source>
</evidence>
<keyword evidence="16" id="KW-0594">Phospholipid biosynthesis</keyword>
<dbReference type="Pfam" id="PF01148">
    <property type="entry name" value="CTP_transf_1"/>
    <property type="match status" value="1"/>
</dbReference>
<feature type="transmembrane region" description="Helical" evidence="24">
    <location>
        <begin position="20"/>
        <end position="44"/>
    </location>
</feature>
<evidence type="ECO:0000256" key="11">
    <source>
        <dbReference type="ARBA" id="ARBA00022692"/>
    </source>
</evidence>
<evidence type="ECO:0000313" key="26">
    <source>
        <dbReference type="EMBL" id="QDQ41275.1"/>
    </source>
</evidence>
<evidence type="ECO:0000256" key="17">
    <source>
        <dbReference type="ARBA" id="ARBA00023264"/>
    </source>
</evidence>
<feature type="transmembrane region" description="Helical" evidence="24">
    <location>
        <begin position="100"/>
        <end position="118"/>
    </location>
</feature>
<dbReference type="Proteomes" id="UP000315925">
    <property type="component" value="Chromosome"/>
</dbReference>
<comment type="pathway">
    <text evidence="3">Phospholipid metabolism; CDP-diacylglycerol biosynthesis; CDP-diacylglycerol from sn-glycerol 3-phosphate: step 3/3.</text>
</comment>
<keyword evidence="10 26" id="KW-0808">Transferase</keyword>
<feature type="transmembrane region" description="Helical" evidence="24">
    <location>
        <begin position="160"/>
        <end position="179"/>
    </location>
</feature>
<dbReference type="STRING" id="1202785.A946_06700"/>
<keyword evidence="17" id="KW-1208">Phospholipid metabolism</keyword>
<sequence>MMTIEMLKEESNFYSRLLSSLVLWGVILIALLYSLKILEMIIFMCFGLIAQEEFYRMQQAKGHKIFRLAGFTAAFCLYLGIWFFENVHTAGYSFYPFFEQILYFGLLTILFGQVIWNWDKLTNPIASIALTFLGFFYVAFLFSFLERISFCKGLPFNADAALFYLIAVTKLSDTGAFLVGRNFGSHLLIPHVSPKKTWEGLGGGIFFSFLAGILLPIGFSKFFVGFPLIDSILLSVVIGFIGAVGDLAKSVVKRDAHVKDSGHVIPGIGGLLDLIDSLLLSGPFFYFYCLFRYHIYP</sequence>
<feature type="transmembrane region" description="Helical" evidence="24">
    <location>
        <begin position="125"/>
        <end position="145"/>
    </location>
</feature>
<evidence type="ECO:0000313" key="27">
    <source>
        <dbReference type="Proteomes" id="UP000031594"/>
    </source>
</evidence>
<dbReference type="PANTHER" id="PTHR46382:SF1">
    <property type="entry name" value="PHOSPHATIDATE CYTIDYLYLTRANSFERASE"/>
    <property type="match status" value="1"/>
</dbReference>
<evidence type="ECO:0000256" key="21">
    <source>
        <dbReference type="ARBA" id="ARBA00032396"/>
    </source>
</evidence>
<evidence type="ECO:0000256" key="6">
    <source>
        <dbReference type="ARBA" id="ARBA00012487"/>
    </source>
</evidence>
<comment type="subcellular location">
    <subcellularLocation>
        <location evidence="2">Cell membrane</location>
        <topology evidence="2">Multi-pass membrane protein</topology>
    </subcellularLocation>
</comment>
<comment type="catalytic activity">
    <reaction evidence="1">
        <text>a 1,2-diacyl-sn-glycero-3-phosphate + CTP + H(+) = a CDP-1,2-diacyl-sn-glycerol + diphosphate</text>
        <dbReference type="Rhea" id="RHEA:16229"/>
        <dbReference type="ChEBI" id="CHEBI:15378"/>
        <dbReference type="ChEBI" id="CHEBI:33019"/>
        <dbReference type="ChEBI" id="CHEBI:37563"/>
        <dbReference type="ChEBI" id="CHEBI:58332"/>
        <dbReference type="ChEBI" id="CHEBI:58608"/>
        <dbReference type="EC" id="2.7.7.41"/>
    </reaction>
</comment>
<keyword evidence="11 24" id="KW-0812">Transmembrane</keyword>
<dbReference type="EMBL" id="JQNX01000004">
    <property type="protein sequence ID" value="KIE58563.1"/>
    <property type="molecule type" value="Genomic_DNA"/>
</dbReference>
<keyword evidence="13 24" id="KW-1133">Transmembrane helix</keyword>
<evidence type="ECO:0000256" key="15">
    <source>
        <dbReference type="ARBA" id="ARBA00023136"/>
    </source>
</evidence>
<keyword evidence="27" id="KW-1185">Reference proteome</keyword>
<evidence type="ECO:0000256" key="20">
    <source>
        <dbReference type="ARBA" id="ARBA00032253"/>
    </source>
</evidence>
<evidence type="ECO:0000256" key="3">
    <source>
        <dbReference type="ARBA" id="ARBA00005119"/>
    </source>
</evidence>
<evidence type="ECO:0000256" key="4">
    <source>
        <dbReference type="ARBA" id="ARBA00005189"/>
    </source>
</evidence>
<dbReference type="GO" id="GO:0005886">
    <property type="term" value="C:plasma membrane"/>
    <property type="evidence" value="ECO:0007669"/>
    <property type="project" value="UniProtKB-SubCell"/>
</dbReference>
<dbReference type="AlphaFoldDB" id="A0A0C1URV9"/>
<comment type="similarity">
    <text evidence="5">Belongs to the CDS family.</text>
</comment>
<evidence type="ECO:0000256" key="18">
    <source>
        <dbReference type="ARBA" id="ARBA00029893"/>
    </source>
</evidence>
<evidence type="ECO:0000256" key="10">
    <source>
        <dbReference type="ARBA" id="ARBA00022679"/>
    </source>
</evidence>
<dbReference type="GO" id="GO:0004605">
    <property type="term" value="F:phosphatidate cytidylyltransferase activity"/>
    <property type="evidence" value="ECO:0007669"/>
    <property type="project" value="UniProtKB-EC"/>
</dbReference>
<protein>
    <recommendedName>
        <fullName evidence="7">Phosphatidate cytidylyltransferase</fullName>
        <ecNumber evidence="6">2.7.7.41</ecNumber>
    </recommendedName>
    <alternativeName>
        <fullName evidence="20">CDP-DAG synthase</fullName>
    </alternativeName>
    <alternativeName>
        <fullName evidence="22">CDP-DG synthase</fullName>
    </alternativeName>
    <alternativeName>
        <fullName evidence="18">CDP-diacylglycerol synthase</fullName>
    </alternativeName>
    <alternativeName>
        <fullName evidence="21">CDP-diglyceride pyrophosphorylase</fullName>
    </alternativeName>
    <alternativeName>
        <fullName evidence="23">CDP-diglyceride synthase</fullName>
    </alternativeName>
    <alternativeName>
        <fullName evidence="19">CTP:phosphatidate cytidylyltransferase</fullName>
    </alternativeName>
</protein>
<feature type="transmembrane region" description="Helical" evidence="24">
    <location>
        <begin position="231"/>
        <end position="252"/>
    </location>
</feature>
<evidence type="ECO:0000256" key="14">
    <source>
        <dbReference type="ARBA" id="ARBA00023098"/>
    </source>
</evidence>
<feature type="transmembrane region" description="Helical" evidence="24">
    <location>
        <begin position="65"/>
        <end position="84"/>
    </location>
</feature>
<comment type="pathway">
    <text evidence="4">Lipid metabolism.</text>
</comment>
<reference evidence="26" key="2">
    <citation type="journal article" date="2019" name="BMC Genomics">
        <title>Complete genome sequence analysis of the thermoacidophilic verrucomicrobial methanotroph 'Candidatus Methylacidiphilum kamchatkense' strain Kam1 and comparison with its closest relatives.</title>
        <authorList>
            <person name="Kruse T."/>
            <person name="Ratnadevi C.M."/>
            <person name="Erikstad H.A."/>
            <person name="Birkeland N.K."/>
        </authorList>
    </citation>
    <scope>NUCLEOTIDE SEQUENCE</scope>
    <source>
        <strain evidence="26">Kam1</strain>
    </source>
</reference>
<reference evidence="28" key="3">
    <citation type="submission" date="2019-03" db="EMBL/GenBank/DDBJ databases">
        <title>Complete genome of Methylacidiphilum kamchatkense Kam1.</title>
        <authorList>
            <person name="Kruse T."/>
            <person name="Murarilal Ratnadevi C."/>
            <person name="Erikstad H.-A."/>
            <person name="Birkeland N.-K."/>
        </authorList>
    </citation>
    <scope>NUCLEOTIDE SEQUENCE [LARGE SCALE GENOMIC DNA]</scope>
    <source>
        <strain evidence="28">kam1</strain>
    </source>
</reference>
<dbReference type="KEGG" id="mkc:kam1_12"/>
<evidence type="ECO:0000256" key="9">
    <source>
        <dbReference type="ARBA" id="ARBA00022516"/>
    </source>
</evidence>
<name>A0A0C1URV9_9BACT</name>
<feature type="transmembrane region" description="Helical" evidence="24">
    <location>
        <begin position="200"/>
        <end position="219"/>
    </location>
</feature>
<keyword evidence="12 26" id="KW-0548">Nucleotidyltransferase</keyword>
<evidence type="ECO:0000256" key="2">
    <source>
        <dbReference type="ARBA" id="ARBA00004651"/>
    </source>
</evidence>
<evidence type="ECO:0000256" key="16">
    <source>
        <dbReference type="ARBA" id="ARBA00023209"/>
    </source>
</evidence>
<accession>A0A0C1URV9</accession>
<evidence type="ECO:0000256" key="12">
    <source>
        <dbReference type="ARBA" id="ARBA00022695"/>
    </source>
</evidence>
<evidence type="ECO:0000256" key="7">
    <source>
        <dbReference type="ARBA" id="ARBA00019373"/>
    </source>
</evidence>
<evidence type="ECO:0000256" key="19">
    <source>
        <dbReference type="ARBA" id="ARBA00031825"/>
    </source>
</evidence>
<reference evidence="25 27" key="1">
    <citation type="submission" date="2014-08" db="EMBL/GenBank/DDBJ databases">
        <title>Methylacidiphilum kamchatkense strain Kam1 draft genome sequence.</title>
        <authorList>
            <person name="Birkeland N.-K."/>
            <person name="Erikstad H.A."/>
        </authorList>
    </citation>
    <scope>NUCLEOTIDE SEQUENCE [LARGE SCALE GENOMIC DNA]</scope>
    <source>
        <strain evidence="25 27">Kam1</strain>
    </source>
</reference>
<evidence type="ECO:0000313" key="28">
    <source>
        <dbReference type="Proteomes" id="UP000315925"/>
    </source>
</evidence>
<evidence type="ECO:0000256" key="5">
    <source>
        <dbReference type="ARBA" id="ARBA00010185"/>
    </source>
</evidence>
<evidence type="ECO:0000256" key="24">
    <source>
        <dbReference type="SAM" id="Phobius"/>
    </source>
</evidence>
<dbReference type="EC" id="2.7.7.41" evidence="6"/>
<evidence type="ECO:0000256" key="13">
    <source>
        <dbReference type="ARBA" id="ARBA00022989"/>
    </source>
</evidence>
<dbReference type="Proteomes" id="UP000031594">
    <property type="component" value="Unassembled WGS sequence"/>
</dbReference>
<evidence type="ECO:0000256" key="8">
    <source>
        <dbReference type="ARBA" id="ARBA00022475"/>
    </source>
</evidence>
<evidence type="ECO:0000256" key="23">
    <source>
        <dbReference type="ARBA" id="ARBA00033406"/>
    </source>
</evidence>
<feature type="transmembrane region" description="Helical" evidence="24">
    <location>
        <begin position="264"/>
        <end position="288"/>
    </location>
</feature>
<keyword evidence="15 24" id="KW-0472">Membrane</keyword>
<dbReference type="GO" id="GO:0016024">
    <property type="term" value="P:CDP-diacylglycerol biosynthetic process"/>
    <property type="evidence" value="ECO:0007669"/>
    <property type="project" value="TreeGrafter"/>
</dbReference>
<dbReference type="PANTHER" id="PTHR46382">
    <property type="entry name" value="PHOSPHATIDATE CYTIDYLYLTRANSFERASE"/>
    <property type="match status" value="1"/>
</dbReference>
<keyword evidence="14" id="KW-0443">Lipid metabolism</keyword>
<proteinExistence type="inferred from homology"/>